<keyword evidence="2" id="KW-1185">Reference proteome</keyword>
<organism evidence="1 2">
    <name type="scientific">Gossypium trilobum</name>
    <dbReference type="NCBI Taxonomy" id="34281"/>
    <lineage>
        <taxon>Eukaryota</taxon>
        <taxon>Viridiplantae</taxon>
        <taxon>Streptophyta</taxon>
        <taxon>Embryophyta</taxon>
        <taxon>Tracheophyta</taxon>
        <taxon>Spermatophyta</taxon>
        <taxon>Magnoliopsida</taxon>
        <taxon>eudicotyledons</taxon>
        <taxon>Gunneridae</taxon>
        <taxon>Pentapetalae</taxon>
        <taxon>rosids</taxon>
        <taxon>malvids</taxon>
        <taxon>Malvales</taxon>
        <taxon>Malvaceae</taxon>
        <taxon>Malvoideae</taxon>
        <taxon>Gossypium</taxon>
    </lineage>
</organism>
<comment type="caution">
    <text evidence="1">The sequence shown here is derived from an EMBL/GenBank/DDBJ whole genome shotgun (WGS) entry which is preliminary data.</text>
</comment>
<proteinExistence type="predicted"/>
<gene>
    <name evidence="1" type="ORF">Gotri_021546</name>
</gene>
<dbReference type="AlphaFoldDB" id="A0A7J9DCW9"/>
<evidence type="ECO:0000313" key="1">
    <source>
        <dbReference type="EMBL" id="MBA0758563.1"/>
    </source>
</evidence>
<dbReference type="Proteomes" id="UP000593568">
    <property type="component" value="Unassembled WGS sequence"/>
</dbReference>
<protein>
    <submittedName>
        <fullName evidence="1">Uncharacterized protein</fullName>
    </submittedName>
</protein>
<accession>A0A7J9DCW9</accession>
<dbReference type="EMBL" id="JABEZW010000001">
    <property type="protein sequence ID" value="MBA0758563.1"/>
    <property type="molecule type" value="Genomic_DNA"/>
</dbReference>
<reference evidence="1 2" key="1">
    <citation type="journal article" date="2019" name="Genome Biol. Evol.">
        <title>Insights into the evolution of the New World diploid cottons (Gossypium, subgenus Houzingenia) based on genome sequencing.</title>
        <authorList>
            <person name="Grover C.E."/>
            <person name="Arick M.A. 2nd"/>
            <person name="Thrash A."/>
            <person name="Conover J.L."/>
            <person name="Sanders W.S."/>
            <person name="Peterson D.G."/>
            <person name="Frelichowski J.E."/>
            <person name="Scheffler J.A."/>
            <person name="Scheffler B.E."/>
            <person name="Wendel J.F."/>
        </authorList>
    </citation>
    <scope>NUCLEOTIDE SEQUENCE [LARGE SCALE GENOMIC DNA]</scope>
    <source>
        <strain evidence="1">8</strain>
        <tissue evidence="1">Leaf</tissue>
    </source>
</reference>
<name>A0A7J9DCW9_9ROSI</name>
<feature type="non-terminal residue" evidence="1">
    <location>
        <position position="163"/>
    </location>
</feature>
<sequence length="163" mass="18233">MSRPDMGCYTPINSRFLPNLQGKWIITACIYIGFRVFTTSGATLWEWLVRDVAQIITVGHQAPDGDCFKFCTTEMLFAKIMITIDGETDLFKDKLLYNILREGRQLIYVLVPLCCFNGLTNDKNLTMYHPSLIKDLNCGRGRIAFIAVADTTDAIAVIAGIAV</sequence>
<evidence type="ECO:0000313" key="2">
    <source>
        <dbReference type="Proteomes" id="UP000593568"/>
    </source>
</evidence>